<keyword evidence="8 9" id="KW-0472">Membrane</keyword>
<dbReference type="GeneID" id="87792208"/>
<comment type="similarity">
    <text evidence="9">Belongs to the TatA/E family.</text>
</comment>
<dbReference type="Proteomes" id="UP000013307">
    <property type="component" value="Chromosome"/>
</dbReference>
<dbReference type="Gene3D" id="1.20.5.3310">
    <property type="match status" value="1"/>
</dbReference>
<evidence type="ECO:0000256" key="6">
    <source>
        <dbReference type="ARBA" id="ARBA00022989"/>
    </source>
</evidence>
<name>N0BF46_9EURY</name>
<dbReference type="STRING" id="387631.Asulf_01670"/>
<evidence type="ECO:0000256" key="7">
    <source>
        <dbReference type="ARBA" id="ARBA00023010"/>
    </source>
</evidence>
<dbReference type="Pfam" id="PF02416">
    <property type="entry name" value="TatA_B_E"/>
    <property type="match status" value="1"/>
</dbReference>
<dbReference type="GO" id="GO:0033281">
    <property type="term" value="C:TAT protein transport complex"/>
    <property type="evidence" value="ECO:0007669"/>
    <property type="project" value="UniProtKB-UniRule"/>
</dbReference>
<dbReference type="PANTHER" id="PTHR42982:SF1">
    <property type="entry name" value="SEC-INDEPENDENT PROTEIN TRANSLOCASE PROTEIN TATA"/>
    <property type="match status" value="1"/>
</dbReference>
<keyword evidence="4 9" id="KW-0812">Transmembrane</keyword>
<comment type="function">
    <text evidence="9">Part of the twin-arginine translocation (Tat) system that transports large folded proteins containing a characteristic twin-arginine motif in their signal peptide across membranes. TatA could form the protein-conducting channel of the Tat system.</text>
</comment>
<dbReference type="RefSeq" id="WP_015591241.1">
    <property type="nucleotide sequence ID" value="NC_021169.1"/>
</dbReference>
<dbReference type="NCBIfam" id="TIGR01411">
    <property type="entry name" value="tatAE"/>
    <property type="match status" value="1"/>
</dbReference>
<evidence type="ECO:0000256" key="3">
    <source>
        <dbReference type="ARBA" id="ARBA00022475"/>
    </source>
</evidence>
<dbReference type="GO" id="GO:0008320">
    <property type="term" value="F:protein transmembrane transporter activity"/>
    <property type="evidence" value="ECO:0007669"/>
    <property type="project" value="UniProtKB-UniRule"/>
</dbReference>
<keyword evidence="2 9" id="KW-0813">Transport</keyword>
<dbReference type="HAMAP" id="MF_00236">
    <property type="entry name" value="TatA_E"/>
    <property type="match status" value="1"/>
</dbReference>
<evidence type="ECO:0000313" key="10">
    <source>
        <dbReference type="EMBL" id="AGK61643.1"/>
    </source>
</evidence>
<sequence length="106" mass="11905">MFSIGPNELLAILLIAFLLFGASKLPELARSLGKSMGEFKKAQKEAEIELRRFEKDLEEGKYTPQDKRAKLEKIAKDLGIDTEGKSDDEILEEINKALPKTEKAEP</sequence>
<keyword evidence="7 9" id="KW-0811">Translocation</keyword>
<comment type="subcellular location">
    <subcellularLocation>
        <location evidence="1 9">Cell membrane</location>
        <topology evidence="1 9">Single-pass membrane protein</topology>
    </subcellularLocation>
</comment>
<dbReference type="InterPro" id="IPR006312">
    <property type="entry name" value="TatA/E"/>
</dbReference>
<keyword evidence="11" id="KW-1185">Reference proteome</keyword>
<dbReference type="EMBL" id="CP005290">
    <property type="protein sequence ID" value="AGK61643.1"/>
    <property type="molecule type" value="Genomic_DNA"/>
</dbReference>
<evidence type="ECO:0000256" key="9">
    <source>
        <dbReference type="HAMAP-Rule" id="MF_00236"/>
    </source>
</evidence>
<dbReference type="PANTHER" id="PTHR42982">
    <property type="entry name" value="SEC-INDEPENDENT PROTEIN TRANSLOCASE PROTEIN TATA"/>
    <property type="match status" value="1"/>
</dbReference>
<gene>
    <name evidence="9" type="primary">tatA</name>
    <name evidence="10" type="ORF">Asulf_01670</name>
</gene>
<evidence type="ECO:0000256" key="8">
    <source>
        <dbReference type="ARBA" id="ARBA00023136"/>
    </source>
</evidence>
<dbReference type="KEGG" id="ast:Asulf_01670"/>
<dbReference type="GO" id="GO:0043953">
    <property type="term" value="P:protein transport by the Tat complex"/>
    <property type="evidence" value="ECO:0007669"/>
    <property type="project" value="UniProtKB-UniRule"/>
</dbReference>
<proteinExistence type="inferred from homology"/>
<evidence type="ECO:0000256" key="4">
    <source>
        <dbReference type="ARBA" id="ARBA00022692"/>
    </source>
</evidence>
<comment type="subunit">
    <text evidence="9">Forms a complex with TatC.</text>
</comment>
<evidence type="ECO:0000313" key="11">
    <source>
        <dbReference type="Proteomes" id="UP000013307"/>
    </source>
</evidence>
<dbReference type="HOGENOM" id="CLU_086034_3_2_2"/>
<dbReference type="AlphaFoldDB" id="N0BF46"/>
<reference evidence="10 11" key="1">
    <citation type="journal article" date="2013" name="Genome Announc.">
        <title>Complete Genome Sequence of the Thermophilic and Facultatively Chemolithoautotrophic Sulfate Reducer Archaeoglobus sulfaticallidus Strain PM70-1T.</title>
        <authorList>
            <person name="Stokke R."/>
            <person name="Hocking W.P."/>
            <person name="Steinsbu B.O."/>
            <person name="Steen I.H."/>
        </authorList>
    </citation>
    <scope>NUCLEOTIDE SEQUENCE [LARGE SCALE GENOMIC DNA]</scope>
    <source>
        <strain evidence="10">PM70-1</strain>
    </source>
</reference>
<evidence type="ECO:0000256" key="5">
    <source>
        <dbReference type="ARBA" id="ARBA00022927"/>
    </source>
</evidence>
<dbReference type="OrthoDB" id="27754at2157"/>
<keyword evidence="5 9" id="KW-0653">Protein transport</keyword>
<dbReference type="eggNOG" id="arCOG02694">
    <property type="taxonomic scope" value="Archaea"/>
</dbReference>
<accession>N0BF46</accession>
<keyword evidence="6 9" id="KW-1133">Transmembrane helix</keyword>
<organism evidence="10 11">
    <name type="scientific">Archaeoglobus sulfaticallidus PM70-1</name>
    <dbReference type="NCBI Taxonomy" id="387631"/>
    <lineage>
        <taxon>Archaea</taxon>
        <taxon>Methanobacteriati</taxon>
        <taxon>Methanobacteriota</taxon>
        <taxon>Archaeoglobi</taxon>
        <taxon>Archaeoglobales</taxon>
        <taxon>Archaeoglobaceae</taxon>
        <taxon>Archaeoglobus</taxon>
    </lineage>
</organism>
<evidence type="ECO:0000256" key="2">
    <source>
        <dbReference type="ARBA" id="ARBA00022448"/>
    </source>
</evidence>
<keyword evidence="3 9" id="KW-1003">Cell membrane</keyword>
<protein>
    <recommendedName>
        <fullName evidence="9">Sec-independent protein translocase protein TatA</fullName>
    </recommendedName>
</protein>
<evidence type="ECO:0000256" key="1">
    <source>
        <dbReference type="ARBA" id="ARBA00004162"/>
    </source>
</evidence>
<dbReference type="InterPro" id="IPR003369">
    <property type="entry name" value="TatA/B/E"/>
</dbReference>